<proteinExistence type="predicted"/>
<evidence type="ECO:0000256" key="1">
    <source>
        <dbReference type="SAM" id="MobiDB-lite"/>
    </source>
</evidence>
<reference evidence="2 3" key="1">
    <citation type="submission" date="2018-12" db="EMBL/GenBank/DDBJ databases">
        <authorList>
            <person name="Criscuolo A."/>
        </authorList>
    </citation>
    <scope>NUCLEOTIDE SEQUENCE [LARGE SCALE GENOMIC DNA]</scope>
    <source>
        <strain evidence="2">ACIP1116281</strain>
    </source>
</reference>
<dbReference type="EMBL" id="UZWD01000010">
    <property type="protein sequence ID" value="VDS03620.1"/>
    <property type="molecule type" value="Genomic_DNA"/>
</dbReference>
<keyword evidence="3" id="KW-1185">Reference proteome</keyword>
<feature type="compositionally biased region" description="Polar residues" evidence="1">
    <location>
        <begin position="67"/>
        <end position="85"/>
    </location>
</feature>
<dbReference type="Proteomes" id="UP000268844">
    <property type="component" value="Unassembled WGS sequence"/>
</dbReference>
<feature type="compositionally biased region" description="Basic and acidic residues" evidence="1">
    <location>
        <begin position="53"/>
        <end position="66"/>
    </location>
</feature>
<sequence length="181" mass="19920">MREYDSSLDARVVEQCEHIVDYCLYNVTMGGGGTAISRFLGCKHPEPGLTGRRPLDGKVADTEHGSMHQQNRPSTRQAKSANTDPTMSIYKRKNLEVFARTGQRPSAQPMPRQSGGGNEGKRLCLSGYLKLGEHCLNLLPYCSEGTAITLGDLLRTLPRHHIRQNGGFALGQAKETPELIQ</sequence>
<gene>
    <name evidence="2" type="ORF">DEVEQU_00746</name>
</gene>
<accession>A0A3S5D382</accession>
<organism evidence="2 3">
    <name type="scientific">Devosia equisanguinis</name>
    <dbReference type="NCBI Taxonomy" id="2490941"/>
    <lineage>
        <taxon>Bacteria</taxon>
        <taxon>Pseudomonadati</taxon>
        <taxon>Pseudomonadota</taxon>
        <taxon>Alphaproteobacteria</taxon>
        <taxon>Hyphomicrobiales</taxon>
        <taxon>Devosiaceae</taxon>
        <taxon>Devosia</taxon>
    </lineage>
</organism>
<dbReference type="AlphaFoldDB" id="A0A3S5D382"/>
<name>A0A3S5D382_9HYPH</name>
<protein>
    <submittedName>
        <fullName evidence="2">Uncharacterized protein</fullName>
    </submittedName>
</protein>
<evidence type="ECO:0000313" key="3">
    <source>
        <dbReference type="Proteomes" id="UP000268844"/>
    </source>
</evidence>
<feature type="region of interest" description="Disordered" evidence="1">
    <location>
        <begin position="47"/>
        <end position="85"/>
    </location>
</feature>
<evidence type="ECO:0000313" key="2">
    <source>
        <dbReference type="EMBL" id="VDS03620.1"/>
    </source>
</evidence>